<evidence type="ECO:0000259" key="6">
    <source>
        <dbReference type="PROSITE" id="PS50043"/>
    </source>
</evidence>
<accession>A0ABV3ZK44</accession>
<evidence type="ECO:0000256" key="4">
    <source>
        <dbReference type="ARBA" id="ARBA00023163"/>
    </source>
</evidence>
<proteinExistence type="predicted"/>
<feature type="domain" description="Response regulatory" evidence="7">
    <location>
        <begin position="2"/>
        <end position="118"/>
    </location>
</feature>
<dbReference type="PROSITE" id="PS50110">
    <property type="entry name" value="RESPONSE_REGULATORY"/>
    <property type="match status" value="1"/>
</dbReference>
<keyword evidence="9" id="KW-1185">Reference proteome</keyword>
<gene>
    <name evidence="8" type="ORF">QTN47_18570</name>
</gene>
<feature type="modified residue" description="4-aspartylphosphate" evidence="5">
    <location>
        <position position="53"/>
    </location>
</feature>
<name>A0ABV3ZK44_9BACT</name>
<keyword evidence="2" id="KW-0805">Transcription regulation</keyword>
<feature type="domain" description="HTH luxR-type" evidence="6">
    <location>
        <begin position="142"/>
        <end position="207"/>
    </location>
</feature>
<dbReference type="CDD" id="cd06170">
    <property type="entry name" value="LuxR_C_like"/>
    <property type="match status" value="1"/>
</dbReference>
<evidence type="ECO:0000256" key="2">
    <source>
        <dbReference type="ARBA" id="ARBA00023015"/>
    </source>
</evidence>
<dbReference type="Proteomes" id="UP001560573">
    <property type="component" value="Unassembled WGS sequence"/>
</dbReference>
<evidence type="ECO:0000259" key="7">
    <source>
        <dbReference type="PROSITE" id="PS50110"/>
    </source>
</evidence>
<evidence type="ECO:0000256" key="1">
    <source>
        <dbReference type="ARBA" id="ARBA00022553"/>
    </source>
</evidence>
<dbReference type="EMBL" id="JAULBC010000006">
    <property type="protein sequence ID" value="MEX6689519.1"/>
    <property type="molecule type" value="Genomic_DNA"/>
</dbReference>
<keyword evidence="1 5" id="KW-0597">Phosphoprotein</keyword>
<dbReference type="SMART" id="SM00448">
    <property type="entry name" value="REC"/>
    <property type="match status" value="1"/>
</dbReference>
<evidence type="ECO:0000256" key="3">
    <source>
        <dbReference type="ARBA" id="ARBA00023125"/>
    </source>
</evidence>
<dbReference type="SUPFAM" id="SSF46894">
    <property type="entry name" value="C-terminal effector domain of the bipartite response regulators"/>
    <property type="match status" value="1"/>
</dbReference>
<dbReference type="Gene3D" id="3.40.50.2300">
    <property type="match status" value="1"/>
</dbReference>
<dbReference type="RefSeq" id="WP_369330926.1">
    <property type="nucleotide sequence ID" value="NZ_JAULBC010000006.1"/>
</dbReference>
<dbReference type="InterPro" id="IPR058245">
    <property type="entry name" value="NreC/VraR/RcsB-like_REC"/>
</dbReference>
<evidence type="ECO:0000313" key="9">
    <source>
        <dbReference type="Proteomes" id="UP001560573"/>
    </source>
</evidence>
<dbReference type="Pfam" id="PF00196">
    <property type="entry name" value="GerE"/>
    <property type="match status" value="1"/>
</dbReference>
<sequence length="211" mass="23658">MNILIVDDHAVIRQTLGMIINTEFPNADCSSVETGRACLDVLQTQTFDLVILDLNLPDIDGVKIAGLIRNTYPEQMILVFSMNPSSLFAAELYRLGVMGYLNKQADISEIRKALNTILRKKIPYKNAHYKTADNSGPTRKITANPFTKLSQRELEVARLLAKGKSMEEIASHLCIGASTIRTYKARVFEKLEVASLYDFLTKVKLYELEVG</sequence>
<dbReference type="InterPro" id="IPR016032">
    <property type="entry name" value="Sig_transdc_resp-reg_C-effctor"/>
</dbReference>
<evidence type="ECO:0000256" key="5">
    <source>
        <dbReference type="PROSITE-ProRule" id="PRU00169"/>
    </source>
</evidence>
<dbReference type="InterPro" id="IPR036388">
    <property type="entry name" value="WH-like_DNA-bd_sf"/>
</dbReference>
<keyword evidence="3" id="KW-0238">DNA-binding</keyword>
<dbReference type="CDD" id="cd17535">
    <property type="entry name" value="REC_NarL-like"/>
    <property type="match status" value="1"/>
</dbReference>
<reference evidence="8 9" key="1">
    <citation type="submission" date="2023-07" db="EMBL/GenBank/DDBJ databases">
        <authorList>
            <person name="Lian W.-H."/>
        </authorList>
    </citation>
    <scope>NUCLEOTIDE SEQUENCE [LARGE SCALE GENOMIC DNA]</scope>
    <source>
        <strain evidence="8 9">SYSU DXS3180</strain>
    </source>
</reference>
<comment type="caution">
    <text evidence="8">The sequence shown here is derived from an EMBL/GenBank/DDBJ whole genome shotgun (WGS) entry which is preliminary data.</text>
</comment>
<dbReference type="InterPro" id="IPR000792">
    <property type="entry name" value="Tscrpt_reg_LuxR_C"/>
</dbReference>
<evidence type="ECO:0000313" key="8">
    <source>
        <dbReference type="EMBL" id="MEX6689519.1"/>
    </source>
</evidence>
<dbReference type="Pfam" id="PF00072">
    <property type="entry name" value="Response_reg"/>
    <property type="match status" value="1"/>
</dbReference>
<dbReference type="PRINTS" id="PR00038">
    <property type="entry name" value="HTHLUXR"/>
</dbReference>
<dbReference type="InterPro" id="IPR011006">
    <property type="entry name" value="CheY-like_superfamily"/>
</dbReference>
<dbReference type="InterPro" id="IPR039420">
    <property type="entry name" value="WalR-like"/>
</dbReference>
<dbReference type="SUPFAM" id="SSF52172">
    <property type="entry name" value="CheY-like"/>
    <property type="match status" value="1"/>
</dbReference>
<dbReference type="PROSITE" id="PS50043">
    <property type="entry name" value="HTH_LUXR_2"/>
    <property type="match status" value="1"/>
</dbReference>
<dbReference type="PANTHER" id="PTHR43214:SF41">
    <property type="entry name" value="NITRATE_NITRITE RESPONSE REGULATOR PROTEIN NARP"/>
    <property type="match status" value="1"/>
</dbReference>
<organism evidence="8 9">
    <name type="scientific">Danxiaibacter flavus</name>
    <dbReference type="NCBI Taxonomy" id="3049108"/>
    <lineage>
        <taxon>Bacteria</taxon>
        <taxon>Pseudomonadati</taxon>
        <taxon>Bacteroidota</taxon>
        <taxon>Chitinophagia</taxon>
        <taxon>Chitinophagales</taxon>
        <taxon>Chitinophagaceae</taxon>
        <taxon>Danxiaibacter</taxon>
    </lineage>
</organism>
<dbReference type="SMART" id="SM00421">
    <property type="entry name" value="HTH_LUXR"/>
    <property type="match status" value="1"/>
</dbReference>
<protein>
    <submittedName>
        <fullName evidence="8">Response regulator transcription factor</fullName>
    </submittedName>
</protein>
<dbReference type="InterPro" id="IPR001789">
    <property type="entry name" value="Sig_transdc_resp-reg_receiver"/>
</dbReference>
<dbReference type="Gene3D" id="1.10.10.10">
    <property type="entry name" value="Winged helix-like DNA-binding domain superfamily/Winged helix DNA-binding domain"/>
    <property type="match status" value="1"/>
</dbReference>
<keyword evidence="4" id="KW-0804">Transcription</keyword>
<dbReference type="PANTHER" id="PTHR43214">
    <property type="entry name" value="TWO-COMPONENT RESPONSE REGULATOR"/>
    <property type="match status" value="1"/>
</dbReference>